<gene>
    <name evidence="1" type="ORF">CITCOLO1_LOCUS7385</name>
</gene>
<organism evidence="1 2">
    <name type="scientific">Citrullus colocynthis</name>
    <name type="common">colocynth</name>
    <dbReference type="NCBI Taxonomy" id="252529"/>
    <lineage>
        <taxon>Eukaryota</taxon>
        <taxon>Viridiplantae</taxon>
        <taxon>Streptophyta</taxon>
        <taxon>Embryophyta</taxon>
        <taxon>Tracheophyta</taxon>
        <taxon>Spermatophyta</taxon>
        <taxon>Magnoliopsida</taxon>
        <taxon>eudicotyledons</taxon>
        <taxon>Gunneridae</taxon>
        <taxon>Pentapetalae</taxon>
        <taxon>rosids</taxon>
        <taxon>fabids</taxon>
        <taxon>Cucurbitales</taxon>
        <taxon>Cucurbitaceae</taxon>
        <taxon>Benincaseae</taxon>
        <taxon>Citrullus</taxon>
    </lineage>
</organism>
<sequence>MGLYYDATTCWEARYMGRFATIGRWFVARGKMLAVRGSFAEFICRCSSDRGSCTAWKPLVAACLIHYKNKGISKRAVLQHRDIALNPDVVLMSVGR</sequence>
<accession>A0ABP0Y581</accession>
<evidence type="ECO:0000313" key="1">
    <source>
        <dbReference type="EMBL" id="CAK9315586.1"/>
    </source>
</evidence>
<proteinExistence type="predicted"/>
<keyword evidence="2" id="KW-1185">Reference proteome</keyword>
<protein>
    <submittedName>
        <fullName evidence="1">Uncharacterized protein</fullName>
    </submittedName>
</protein>
<evidence type="ECO:0000313" key="2">
    <source>
        <dbReference type="Proteomes" id="UP001642487"/>
    </source>
</evidence>
<name>A0ABP0Y581_9ROSI</name>
<dbReference type="EMBL" id="OZ021736">
    <property type="protein sequence ID" value="CAK9315586.1"/>
    <property type="molecule type" value="Genomic_DNA"/>
</dbReference>
<dbReference type="Proteomes" id="UP001642487">
    <property type="component" value="Chromosome 2"/>
</dbReference>
<reference evidence="1 2" key="1">
    <citation type="submission" date="2024-03" db="EMBL/GenBank/DDBJ databases">
        <authorList>
            <person name="Gkanogiannis A."/>
            <person name="Becerra Lopez-Lavalle L."/>
        </authorList>
    </citation>
    <scope>NUCLEOTIDE SEQUENCE [LARGE SCALE GENOMIC DNA]</scope>
</reference>